<keyword evidence="3" id="KW-0862">Zinc</keyword>
<evidence type="ECO:0000259" key="4">
    <source>
        <dbReference type="Pfam" id="PF14768"/>
    </source>
</evidence>
<feature type="domain" description="RPA-interacting protein C-terminal" evidence="4">
    <location>
        <begin position="131"/>
        <end position="204"/>
    </location>
</feature>
<evidence type="ECO:0000313" key="6">
    <source>
        <dbReference type="Proteomes" id="UP000838878"/>
    </source>
</evidence>
<name>A0A8J9VJR7_9NEOP</name>
<protein>
    <recommendedName>
        <fullName evidence="4">RPA-interacting protein C-terminal domain-containing protein</fullName>
    </recommendedName>
</protein>
<reference evidence="5" key="1">
    <citation type="submission" date="2021-12" db="EMBL/GenBank/DDBJ databases">
        <authorList>
            <person name="Martin H S."/>
        </authorList>
    </citation>
    <scope>NUCLEOTIDE SEQUENCE</scope>
</reference>
<dbReference type="Pfam" id="PF14768">
    <property type="entry name" value="RPA_interact_C"/>
    <property type="match status" value="1"/>
</dbReference>
<keyword evidence="6" id="KW-1185">Reference proteome</keyword>
<evidence type="ECO:0000256" key="2">
    <source>
        <dbReference type="ARBA" id="ARBA00022771"/>
    </source>
</evidence>
<dbReference type="GO" id="GO:0005634">
    <property type="term" value="C:nucleus"/>
    <property type="evidence" value="ECO:0007669"/>
    <property type="project" value="TreeGrafter"/>
</dbReference>
<keyword evidence="2" id="KW-0863">Zinc-finger</keyword>
<organism evidence="5 6">
    <name type="scientific">Brenthis ino</name>
    <name type="common">lesser marbled fritillary</name>
    <dbReference type="NCBI Taxonomy" id="405034"/>
    <lineage>
        <taxon>Eukaryota</taxon>
        <taxon>Metazoa</taxon>
        <taxon>Ecdysozoa</taxon>
        <taxon>Arthropoda</taxon>
        <taxon>Hexapoda</taxon>
        <taxon>Insecta</taxon>
        <taxon>Pterygota</taxon>
        <taxon>Neoptera</taxon>
        <taxon>Endopterygota</taxon>
        <taxon>Lepidoptera</taxon>
        <taxon>Glossata</taxon>
        <taxon>Ditrysia</taxon>
        <taxon>Papilionoidea</taxon>
        <taxon>Nymphalidae</taxon>
        <taxon>Heliconiinae</taxon>
        <taxon>Argynnini</taxon>
        <taxon>Brenthis</taxon>
    </lineage>
</organism>
<gene>
    <name evidence="5" type="ORF">BINO364_LOCUS6952</name>
</gene>
<dbReference type="InterPro" id="IPR028159">
    <property type="entry name" value="RPA_interact_C_dom"/>
</dbReference>
<dbReference type="OrthoDB" id="435311at2759"/>
<evidence type="ECO:0000313" key="5">
    <source>
        <dbReference type="EMBL" id="CAH0720760.1"/>
    </source>
</evidence>
<dbReference type="PANTHER" id="PTHR31742:SF1">
    <property type="entry name" value="RPA-INTERACTING PROTEIN"/>
    <property type="match status" value="1"/>
</dbReference>
<keyword evidence="1" id="KW-0479">Metal-binding</keyword>
<dbReference type="Proteomes" id="UP000838878">
    <property type="component" value="Chromosome 2"/>
</dbReference>
<proteinExistence type="predicted"/>
<dbReference type="PANTHER" id="PTHR31742">
    <property type="entry name" value="RPA-INTERACTING PROTEIN RPAIN"/>
    <property type="match status" value="1"/>
</dbReference>
<evidence type="ECO:0000256" key="1">
    <source>
        <dbReference type="ARBA" id="ARBA00022723"/>
    </source>
</evidence>
<evidence type="ECO:0000256" key="3">
    <source>
        <dbReference type="ARBA" id="ARBA00022833"/>
    </source>
</evidence>
<sequence length="207" mass="24609">MNSPKACSSPTYKNIKMKNSQSPIELKVKMRKDYKNKVQNCRNMLLNRFRGAPENDLKMTLTDIYNKTFSNSCVEYKIQNDFLTDLDEIKILEEIKQELIQEELNWWIEEYERSQGENFDWSLMQKDDSVICFICQKNNFMLNDKKLCCKFCNIDIKTNLTLQDIKKSINEKLEQHSTMCSHNVQFTVVESHIYFMCENCMDMQVVV</sequence>
<dbReference type="EMBL" id="OV170222">
    <property type="protein sequence ID" value="CAH0720760.1"/>
    <property type="molecule type" value="Genomic_DNA"/>
</dbReference>
<dbReference type="GO" id="GO:0006606">
    <property type="term" value="P:protein import into nucleus"/>
    <property type="evidence" value="ECO:0007669"/>
    <property type="project" value="TreeGrafter"/>
</dbReference>
<dbReference type="InterPro" id="IPR028156">
    <property type="entry name" value="RIP"/>
</dbReference>
<dbReference type="GO" id="GO:0008270">
    <property type="term" value="F:zinc ion binding"/>
    <property type="evidence" value="ECO:0007669"/>
    <property type="project" value="UniProtKB-KW"/>
</dbReference>
<accession>A0A8J9VJR7</accession>
<feature type="non-terminal residue" evidence="5">
    <location>
        <position position="207"/>
    </location>
</feature>
<dbReference type="AlphaFoldDB" id="A0A8J9VJR7"/>